<dbReference type="AlphaFoldDB" id="A0A1C7MHF0"/>
<gene>
    <name evidence="1" type="primary">SFM1</name>
    <name evidence="1" type="ORF">A0H81_03189</name>
</gene>
<name>A0A1C7MHF0_GRIFR</name>
<dbReference type="GO" id="GO:0032259">
    <property type="term" value="P:methylation"/>
    <property type="evidence" value="ECO:0007669"/>
    <property type="project" value="UniProtKB-KW"/>
</dbReference>
<dbReference type="STRING" id="5627.A0A1C7MHF0"/>
<dbReference type="PANTHER" id="PTHR35517">
    <property type="entry name" value="PROTEIN ARGININE N-METHYLTRANSFERASE SFM1"/>
    <property type="match status" value="1"/>
</dbReference>
<keyword evidence="1" id="KW-0489">Methyltransferase</keyword>
<dbReference type="GO" id="GO:0035241">
    <property type="term" value="F:protein-arginine omega-N monomethyltransferase activity"/>
    <property type="evidence" value="ECO:0007669"/>
    <property type="project" value="TreeGrafter"/>
</dbReference>
<keyword evidence="2" id="KW-1185">Reference proteome</keyword>
<dbReference type="OrthoDB" id="373498at2759"/>
<dbReference type="Proteomes" id="UP000092993">
    <property type="component" value="Unassembled WGS sequence"/>
</dbReference>
<evidence type="ECO:0000313" key="1">
    <source>
        <dbReference type="EMBL" id="OBZ76323.1"/>
    </source>
</evidence>
<reference evidence="1 2" key="1">
    <citation type="submission" date="2016-03" db="EMBL/GenBank/DDBJ databases">
        <title>Whole genome sequencing of Grifola frondosa 9006-11.</title>
        <authorList>
            <person name="Min B."/>
            <person name="Park H."/>
            <person name="Kim J.-G."/>
            <person name="Cho H."/>
            <person name="Oh Y.-L."/>
            <person name="Kong W.-S."/>
            <person name="Choi I.-G."/>
        </authorList>
    </citation>
    <scope>NUCLEOTIDE SEQUENCE [LARGE SCALE GENOMIC DNA]</scope>
    <source>
        <strain evidence="1 2">9006-11</strain>
    </source>
</reference>
<organism evidence="1 2">
    <name type="scientific">Grifola frondosa</name>
    <name type="common">Maitake</name>
    <name type="synonym">Polyporus frondosus</name>
    <dbReference type="NCBI Taxonomy" id="5627"/>
    <lineage>
        <taxon>Eukaryota</taxon>
        <taxon>Fungi</taxon>
        <taxon>Dikarya</taxon>
        <taxon>Basidiomycota</taxon>
        <taxon>Agaricomycotina</taxon>
        <taxon>Agaricomycetes</taxon>
        <taxon>Polyporales</taxon>
        <taxon>Grifolaceae</taxon>
        <taxon>Grifola</taxon>
    </lineage>
</organism>
<evidence type="ECO:0000313" key="2">
    <source>
        <dbReference type="Proteomes" id="UP000092993"/>
    </source>
</evidence>
<dbReference type="Pfam" id="PF04252">
    <property type="entry name" value="SFM1-like"/>
    <property type="match status" value="1"/>
</dbReference>
<proteinExistence type="predicted"/>
<dbReference type="PANTHER" id="PTHR35517:SF1">
    <property type="entry name" value="PROTEIN ARGININE N-METHYLTRANSFERASE SFM1"/>
    <property type="match status" value="1"/>
</dbReference>
<dbReference type="EMBL" id="LUGG01000003">
    <property type="protein sequence ID" value="OBZ76323.1"/>
    <property type="molecule type" value="Genomic_DNA"/>
</dbReference>
<protein>
    <submittedName>
        <fullName evidence="1">Protein arginine N-methyltransferase SFM1</fullName>
    </submittedName>
</protein>
<accession>A0A1C7MHF0</accession>
<comment type="caution">
    <text evidence="1">The sequence shown here is derived from an EMBL/GenBank/DDBJ whole genome shotgun (WGS) entry which is preliminary data.</text>
</comment>
<keyword evidence="1" id="KW-0808">Transferase</keyword>
<sequence length="209" mass="24343">MQSEQEDAASFTYVIEHMEEDEDSSVRSRSGYDLSTCICAHWQVLGPMSILPTYRSLHVTPEHIVHQGFGFIAGSRFCARRFCGCIDEERTHHSRQKWRRTIFLVSFWGYTWRRSSQRPDFRASKHRIPTRHLGPVQMTTDTAVGVTKLVIQDKIPLSKIPYIDNPTISFNEKESVEMPFRYIADGKEPKIPPGMREHLYEDLNQSFDF</sequence>
<dbReference type="InterPro" id="IPR007364">
    <property type="entry name" value="SFM1-like"/>
</dbReference>